<dbReference type="SUPFAM" id="SSF49562">
    <property type="entry name" value="C2 domain (Calcium/lipid-binding domain, CaLB)"/>
    <property type="match status" value="1"/>
</dbReference>
<dbReference type="Pfam" id="PF00388">
    <property type="entry name" value="PI-PLC-X"/>
    <property type="match status" value="1"/>
</dbReference>
<dbReference type="PROSITE" id="PS50008">
    <property type="entry name" value="PIPLC_Y_DOMAIN"/>
    <property type="match status" value="1"/>
</dbReference>
<keyword evidence="11" id="KW-1185">Reference proteome</keyword>
<dbReference type="Gene3D" id="2.60.40.150">
    <property type="entry name" value="C2 domain"/>
    <property type="match status" value="1"/>
</dbReference>
<dbReference type="PROSITE" id="PS50004">
    <property type="entry name" value="C2"/>
    <property type="match status" value="1"/>
</dbReference>
<dbReference type="Gene3D" id="2.30.29.30">
    <property type="entry name" value="Pleckstrin-homology domain (PH domain)/Phosphotyrosine-binding domain (PTB)"/>
    <property type="match status" value="1"/>
</dbReference>
<dbReference type="InterPro" id="IPR000909">
    <property type="entry name" value="PLipase_C_PInositol-sp_X_dom"/>
</dbReference>
<feature type="compositionally biased region" description="Low complexity" evidence="6">
    <location>
        <begin position="965"/>
        <end position="974"/>
    </location>
</feature>
<dbReference type="Pfam" id="PF09279">
    <property type="entry name" value="EF-hand_like"/>
    <property type="match status" value="1"/>
</dbReference>
<evidence type="ECO:0000259" key="8">
    <source>
        <dbReference type="PROSITE" id="PS50004"/>
    </source>
</evidence>
<keyword evidence="5" id="KW-0442">Lipid degradation</keyword>
<evidence type="ECO:0000259" key="7">
    <source>
        <dbReference type="PROSITE" id="PS50003"/>
    </source>
</evidence>
<gene>
    <name evidence="10" type="ORF">GDO81_017211</name>
</gene>
<evidence type="ECO:0000256" key="1">
    <source>
        <dbReference type="ARBA" id="ARBA00004496"/>
    </source>
</evidence>
<sequence>MPSEKKISSASDCISFMQGGCELKKVRPNSRIYSRFFTLDTDLQALRWEPSKKDPEKAKLDISAIKEIRLGKNTETFRNNGLADQICEDSAFSIIHGENYESLDLVANSADVANIWVSGLRYLVSHSKQPLDLVEGGQNTPRFTWLKSIFEAADVDGNGIMLEDTAVELIKQLSPAIKETKVRLKFKEIQKSKEKLTTRVTKEEFCEAFSELCTRPEVYFLLVQISKNKEYLDANDLLLFLESEQGTTQVSEDMCLDIIQNYELTQEGRMKGFLTIDGFTKYLLSQECDIFDPIHRKVCQDMTQPLSHYYMNSSHNTYLIEDQFRGPADINGYVRALKMACRSIELDVSDGPDNEPIICNRNSMTSPLAFRNVIEVINKYAFISSEYPLILCIGNHCSIQQQKVMVQHIKKIFGSKLYTETPFPAESYLPSPEKLKKKIIVKGKKLPSDFELLEGEVTDEDEEAEMSRRMSEDYFGEQRLIKLCRELSDLVSICKSVQYKDFDVSMKNQSYGEICSFSESQASRIANEYPEDFVNYNKKFLSRVYPSPMRIDSSNMNPQDFWNCGCQIVAMNFQTPGPMMDLNIGWFLQNGGCGYVLRPSIMRDQVSYFSANTKGVVPGVSPQVLHIKIISGQNFPKPKGACAKGDVIDPYVCIEIHGIPADCAEQRTRTVQQNGDNPIFDESFEFQVNLPELAMVRFMVLDDDYIGDEFIGQYTIPIECLQPGYRHVPLRSFVGDTMEHAKLFVHIAITSRAGGGKAQKRGLSARIGKKAREYTMLRNTGLKVVDDIFKLAVHPLREATDVRENMQNALVSLKELCGLPTSSSLKQCMLSLASRLVNNDSSPSVTLTMKDSYPYLESLGAVPDVQKKLLNAYEMMIQESRSLIEAADVIHEKILQCQKTGMEFHEELHSLGTKEGLKGRKLSKAIESFAWNITVLKGQGDLLKNAKNEAMENMRQIQQACLSSGLSKASSTSTDPKSKRGLEAIAEKDTGEENGRL</sequence>
<evidence type="ECO:0000256" key="2">
    <source>
        <dbReference type="ARBA" id="ARBA00022490"/>
    </source>
</evidence>
<dbReference type="SUPFAM" id="SSF47473">
    <property type="entry name" value="EF-hand"/>
    <property type="match status" value="1"/>
</dbReference>
<protein>
    <recommendedName>
        <fullName evidence="5">Phosphoinositide phospholipase C</fullName>
        <ecNumber evidence="5">3.1.4.11</ecNumber>
    </recommendedName>
</protein>
<dbReference type="Gene3D" id="3.20.20.190">
    <property type="entry name" value="Phosphatidylinositol (PI) phosphodiesterase"/>
    <property type="match status" value="1"/>
</dbReference>
<keyword evidence="3" id="KW-0597">Phosphoprotein</keyword>
<dbReference type="GO" id="GO:0046488">
    <property type="term" value="P:phosphatidylinositol metabolic process"/>
    <property type="evidence" value="ECO:0007669"/>
    <property type="project" value="TreeGrafter"/>
</dbReference>
<keyword evidence="4" id="KW-0807">Transducer</keyword>
<keyword evidence="5" id="KW-0443">Lipid metabolism</keyword>
<dbReference type="InterPro" id="IPR011992">
    <property type="entry name" value="EF-hand-dom_pair"/>
</dbReference>
<feature type="compositionally biased region" description="Basic and acidic residues" evidence="6">
    <location>
        <begin position="976"/>
        <end position="997"/>
    </location>
</feature>
<dbReference type="SMART" id="SM00239">
    <property type="entry name" value="C2"/>
    <property type="match status" value="1"/>
</dbReference>
<dbReference type="SMART" id="SM00149">
    <property type="entry name" value="PLCYc"/>
    <property type="match status" value="1"/>
</dbReference>
<dbReference type="EC" id="3.1.4.11" evidence="5"/>
<proteinExistence type="predicted"/>
<dbReference type="InterPro" id="IPR035892">
    <property type="entry name" value="C2_domain_sf"/>
</dbReference>
<dbReference type="CDD" id="cd16222">
    <property type="entry name" value="EFh_PRIP1"/>
    <property type="match status" value="1"/>
</dbReference>
<dbReference type="FunFam" id="2.30.29.30:FF:000025">
    <property type="entry name" value="Phosphoinositide phospholipase C"/>
    <property type="match status" value="1"/>
</dbReference>
<dbReference type="PANTHER" id="PTHR10336">
    <property type="entry name" value="PHOSPHOINOSITIDE-SPECIFIC PHOSPHOLIPASE C FAMILY PROTEIN"/>
    <property type="match status" value="1"/>
</dbReference>
<keyword evidence="5" id="KW-0378">Hydrolase</keyword>
<dbReference type="PANTHER" id="PTHR10336:SF102">
    <property type="entry name" value="INACTIVE PHOSPHOLIPASE C-LIKE PROTEIN 1"/>
    <property type="match status" value="1"/>
</dbReference>
<dbReference type="InterPro" id="IPR001849">
    <property type="entry name" value="PH_domain"/>
</dbReference>
<dbReference type="GO" id="GO:0004435">
    <property type="term" value="F:phosphatidylinositol-4,5-bisphosphate phospholipase C activity"/>
    <property type="evidence" value="ECO:0007669"/>
    <property type="project" value="UniProtKB-EC"/>
</dbReference>
<dbReference type="SMART" id="SM00148">
    <property type="entry name" value="PLCXc"/>
    <property type="match status" value="1"/>
</dbReference>
<dbReference type="InterPro" id="IPR000008">
    <property type="entry name" value="C2_dom"/>
</dbReference>
<evidence type="ECO:0000256" key="3">
    <source>
        <dbReference type="ARBA" id="ARBA00022553"/>
    </source>
</evidence>
<dbReference type="CDD" id="cd00275">
    <property type="entry name" value="C2_PLC_like"/>
    <property type="match status" value="1"/>
</dbReference>
<dbReference type="Pfam" id="PF00168">
    <property type="entry name" value="C2"/>
    <property type="match status" value="1"/>
</dbReference>
<evidence type="ECO:0000259" key="9">
    <source>
        <dbReference type="PROSITE" id="PS50008"/>
    </source>
</evidence>
<dbReference type="GO" id="GO:0005737">
    <property type="term" value="C:cytoplasm"/>
    <property type="evidence" value="ECO:0007669"/>
    <property type="project" value="UniProtKB-SubCell"/>
</dbReference>
<dbReference type="FunFam" id="3.20.20.190:FF:000001">
    <property type="entry name" value="Phosphoinositide phospholipase C"/>
    <property type="match status" value="1"/>
</dbReference>
<feature type="domain" description="PI-PLC Y-box" evidence="9">
    <location>
        <begin position="487"/>
        <end position="603"/>
    </location>
</feature>
<evidence type="ECO:0000256" key="4">
    <source>
        <dbReference type="ARBA" id="ARBA00023224"/>
    </source>
</evidence>
<evidence type="ECO:0000256" key="6">
    <source>
        <dbReference type="SAM" id="MobiDB-lite"/>
    </source>
</evidence>
<dbReference type="Pfam" id="PF16457">
    <property type="entry name" value="PH_12"/>
    <property type="match status" value="1"/>
</dbReference>
<comment type="catalytic activity">
    <reaction evidence="5">
        <text>a 1,2-diacyl-sn-glycero-3-phospho-(1D-myo-inositol-4,5-bisphosphate) + H2O = 1D-myo-inositol 1,4,5-trisphosphate + a 1,2-diacyl-sn-glycerol + H(+)</text>
        <dbReference type="Rhea" id="RHEA:33179"/>
        <dbReference type="ChEBI" id="CHEBI:15377"/>
        <dbReference type="ChEBI" id="CHEBI:15378"/>
        <dbReference type="ChEBI" id="CHEBI:17815"/>
        <dbReference type="ChEBI" id="CHEBI:58456"/>
        <dbReference type="ChEBI" id="CHEBI:203600"/>
        <dbReference type="EC" id="3.1.4.11"/>
    </reaction>
</comment>
<keyword evidence="2" id="KW-0963">Cytoplasm</keyword>
<dbReference type="SUPFAM" id="SSF51695">
    <property type="entry name" value="PLC-like phosphodiesterases"/>
    <property type="match status" value="1"/>
</dbReference>
<dbReference type="CDD" id="cd13364">
    <property type="entry name" value="PH_PLC_eta"/>
    <property type="match status" value="1"/>
</dbReference>
<dbReference type="FunFam" id="1.10.238.10:FF:000005">
    <property type="entry name" value="Phosphoinositide phospholipase C"/>
    <property type="match status" value="1"/>
</dbReference>
<dbReference type="InterPro" id="IPR011993">
    <property type="entry name" value="PH-like_dom_sf"/>
</dbReference>
<evidence type="ECO:0000313" key="11">
    <source>
        <dbReference type="Proteomes" id="UP000824782"/>
    </source>
</evidence>
<dbReference type="GO" id="GO:0048015">
    <property type="term" value="P:phosphatidylinositol-mediated signaling"/>
    <property type="evidence" value="ECO:0007669"/>
    <property type="project" value="TreeGrafter"/>
</dbReference>
<dbReference type="InterPro" id="IPR015359">
    <property type="entry name" value="PLC_EF-hand-like"/>
</dbReference>
<accession>A0AAV7AGC5</accession>
<dbReference type="InterPro" id="IPR001711">
    <property type="entry name" value="PLipase_C_Pinositol-sp_Y"/>
</dbReference>
<dbReference type="PRINTS" id="PR00390">
    <property type="entry name" value="PHPHLIPASEC"/>
</dbReference>
<comment type="caution">
    <text evidence="10">The sequence shown here is derived from an EMBL/GenBank/DDBJ whole genome shotgun (WGS) entry which is preliminary data.</text>
</comment>
<dbReference type="EMBL" id="WNYA01000008">
    <property type="protein sequence ID" value="KAG8558992.1"/>
    <property type="molecule type" value="Genomic_DNA"/>
</dbReference>
<dbReference type="FunFam" id="2.60.40.150:FF:000017">
    <property type="entry name" value="Phosphoinositide phospholipase C"/>
    <property type="match status" value="1"/>
</dbReference>
<dbReference type="InterPro" id="IPR017946">
    <property type="entry name" value="PLC-like_Pdiesterase_TIM-brl"/>
</dbReference>
<dbReference type="InterPro" id="IPR001192">
    <property type="entry name" value="PI-PLC_fam"/>
</dbReference>
<dbReference type="PROSITE" id="PS50003">
    <property type="entry name" value="PH_DOMAIN"/>
    <property type="match status" value="1"/>
</dbReference>
<dbReference type="Pfam" id="PF00387">
    <property type="entry name" value="PI-PLC-Y"/>
    <property type="match status" value="1"/>
</dbReference>
<organism evidence="10 11">
    <name type="scientific">Engystomops pustulosus</name>
    <name type="common">Tungara frog</name>
    <name type="synonym">Physalaemus pustulosus</name>
    <dbReference type="NCBI Taxonomy" id="76066"/>
    <lineage>
        <taxon>Eukaryota</taxon>
        <taxon>Metazoa</taxon>
        <taxon>Chordata</taxon>
        <taxon>Craniata</taxon>
        <taxon>Vertebrata</taxon>
        <taxon>Euteleostomi</taxon>
        <taxon>Amphibia</taxon>
        <taxon>Batrachia</taxon>
        <taxon>Anura</taxon>
        <taxon>Neobatrachia</taxon>
        <taxon>Hyloidea</taxon>
        <taxon>Leptodactylidae</taxon>
        <taxon>Leiuperinae</taxon>
        <taxon>Engystomops</taxon>
    </lineage>
</organism>
<dbReference type="SMART" id="SM00233">
    <property type="entry name" value="PH"/>
    <property type="match status" value="1"/>
</dbReference>
<dbReference type="GO" id="GO:0016042">
    <property type="term" value="P:lipid catabolic process"/>
    <property type="evidence" value="ECO:0007669"/>
    <property type="project" value="UniProtKB-KW"/>
</dbReference>
<evidence type="ECO:0000313" key="10">
    <source>
        <dbReference type="EMBL" id="KAG8558992.1"/>
    </source>
</evidence>
<dbReference type="GO" id="GO:0007214">
    <property type="term" value="P:gamma-aminobutyric acid signaling pathway"/>
    <property type="evidence" value="ECO:0007669"/>
    <property type="project" value="TreeGrafter"/>
</dbReference>
<dbReference type="PROSITE" id="PS50007">
    <property type="entry name" value="PIPLC_X_DOMAIN"/>
    <property type="match status" value="1"/>
</dbReference>
<reference evidence="10" key="1">
    <citation type="thesis" date="2020" institute="ProQuest LLC" country="789 East Eisenhower Parkway, Ann Arbor, MI, USA">
        <title>Comparative Genomics and Chromosome Evolution.</title>
        <authorList>
            <person name="Mudd A.B."/>
        </authorList>
    </citation>
    <scope>NUCLEOTIDE SEQUENCE</scope>
    <source>
        <strain evidence="10">237g6f4</strain>
        <tissue evidence="10">Blood</tissue>
    </source>
</reference>
<name>A0AAV7AGC5_ENGPU</name>
<evidence type="ECO:0000256" key="5">
    <source>
        <dbReference type="RuleBase" id="RU361133"/>
    </source>
</evidence>
<feature type="domain" description="PH" evidence="7">
    <location>
        <begin position="15"/>
        <end position="125"/>
    </location>
</feature>
<dbReference type="Gene3D" id="1.10.238.10">
    <property type="entry name" value="EF-hand"/>
    <property type="match status" value="1"/>
</dbReference>
<dbReference type="SUPFAM" id="SSF50729">
    <property type="entry name" value="PH domain-like"/>
    <property type="match status" value="1"/>
</dbReference>
<feature type="domain" description="C2" evidence="8">
    <location>
        <begin position="603"/>
        <end position="732"/>
    </location>
</feature>
<dbReference type="CDD" id="cd08597">
    <property type="entry name" value="PI-PLCc_PRIP_metazoa"/>
    <property type="match status" value="1"/>
</dbReference>
<dbReference type="GO" id="GO:0051209">
    <property type="term" value="P:release of sequestered calcium ion into cytosol"/>
    <property type="evidence" value="ECO:0007669"/>
    <property type="project" value="TreeGrafter"/>
</dbReference>
<feature type="region of interest" description="Disordered" evidence="6">
    <location>
        <begin position="965"/>
        <end position="997"/>
    </location>
</feature>
<dbReference type="Proteomes" id="UP000824782">
    <property type="component" value="Unassembled WGS sequence"/>
</dbReference>
<dbReference type="AlphaFoldDB" id="A0AAV7AGC5"/>
<comment type="subcellular location">
    <subcellularLocation>
        <location evidence="1">Cytoplasm</location>
    </subcellularLocation>
</comment>
<dbReference type="GO" id="GO:0032228">
    <property type="term" value="P:regulation of synaptic transmission, GABAergic"/>
    <property type="evidence" value="ECO:0007669"/>
    <property type="project" value="TreeGrafter"/>
</dbReference>